<accession>A0A507FNG5</accession>
<comment type="caution">
    <text evidence="4">The sequence shown here is derived from an EMBL/GenBank/DDBJ whole genome shotgun (WGS) entry which is preliminary data.</text>
</comment>
<protein>
    <recommendedName>
        <fullName evidence="3">UDENN domain-containing protein</fullName>
    </recommendedName>
</protein>
<dbReference type="AlphaFoldDB" id="A0A507FNG5"/>
<gene>
    <name evidence="4" type="ORF">CcCBS67573_g00902</name>
</gene>
<evidence type="ECO:0000313" key="5">
    <source>
        <dbReference type="Proteomes" id="UP000320333"/>
    </source>
</evidence>
<feature type="region of interest" description="Disordered" evidence="2">
    <location>
        <begin position="656"/>
        <end position="686"/>
    </location>
</feature>
<reference evidence="4 5" key="1">
    <citation type="journal article" date="2019" name="Sci. Rep.">
        <title>Comparative genomics of chytrid fungi reveal insights into the obligate biotrophic and pathogenic lifestyle of Synchytrium endobioticum.</title>
        <authorList>
            <person name="van de Vossenberg B.T.L.H."/>
            <person name="Warris S."/>
            <person name="Nguyen H.D.T."/>
            <person name="van Gent-Pelzer M.P.E."/>
            <person name="Joly D.L."/>
            <person name="van de Geest H.C."/>
            <person name="Bonants P.J.M."/>
            <person name="Smith D.S."/>
            <person name="Levesque C.A."/>
            <person name="van der Lee T.A.J."/>
        </authorList>
    </citation>
    <scope>NUCLEOTIDE SEQUENCE [LARGE SCALE GENOMIC DNA]</scope>
    <source>
        <strain evidence="4 5">CBS 675.73</strain>
    </source>
</reference>
<name>A0A507FNG5_9FUNG</name>
<dbReference type="PANTHER" id="PTHR31017">
    <property type="entry name" value="LATE SECRETORY PATHWAY PROTEIN AVL9-RELATED"/>
    <property type="match status" value="1"/>
</dbReference>
<evidence type="ECO:0000313" key="4">
    <source>
        <dbReference type="EMBL" id="TPX77844.1"/>
    </source>
</evidence>
<evidence type="ECO:0000256" key="2">
    <source>
        <dbReference type="SAM" id="MobiDB-lite"/>
    </source>
</evidence>
<proteinExistence type="inferred from homology"/>
<feature type="compositionally biased region" description="Low complexity" evidence="2">
    <location>
        <begin position="662"/>
        <end position="672"/>
    </location>
</feature>
<sequence length="686" mass="74661">MEADSTDTVLRVLVASFHHRNGNQIDYAVPAFETSTDQLALPEYLASLPFLCIPDGAHALSAIDVSADSDSRANQSNYVYFQIPIKGKKPIFGVSCFSQINASELTTKGDDVTRSMVQKAVVVLTSEPIFGPLVQKLGLVTNSFFAQRDFSNLAVIDEFYQSLKNTFHSYVSDMDLHMGLNVRETVTLFKGSLLQIVKLILLERRILFFGTNTSRLGETQYGILSLMPGLLRSFCVGKPEQAALTAESALDLRTDGRLDSLGLPLHVFGEETPFLPFISLHQIDLLTSPEVKGFMFGTSNSIFAVQRGSNIDAIVNTDTGAVEILNPELQPILRMTASDRAFIEELVDTVVDSWEYDNENLDNDPLGDYEGSDNYVRAQFEAYLVSLLATVKYSLLTMDQESASLIADFNDGWVDAWMDTENYKKWNLSPHVELGPDLMRNPGHIKWGAMEDPFAATLQGIRKSIVAPIQTNLGKAFVQAEAGFSTAVTNLTDPEQQKVMQEKLASTMANASKAAETALSSAKETAQDFGKAAEVALTSAGKAAETAFSHAGKAAHDGLTNVVAGFKDPVVMQENANKVISNVTENAKNLWTTVGTWGGSLFNSSGSLSSQHQQHQQATEEEILLHDESDAADPFIVGDASSLQNLKFHDIDDETDDKAAKKNGGAAKPSAKTDTEGAEEVGYSFI</sequence>
<dbReference type="Pfam" id="PF09794">
    <property type="entry name" value="Avl9"/>
    <property type="match status" value="1"/>
</dbReference>
<dbReference type="InterPro" id="IPR043153">
    <property type="entry name" value="DENN_C"/>
</dbReference>
<dbReference type="OrthoDB" id="192887at2759"/>
<dbReference type="Gene3D" id="3.40.50.11500">
    <property type="match status" value="1"/>
</dbReference>
<dbReference type="PANTHER" id="PTHR31017:SF1">
    <property type="entry name" value="LATE SECRETORY PATHWAY PROTEIN AVL9 HOMOLOG"/>
    <property type="match status" value="1"/>
</dbReference>
<keyword evidence="5" id="KW-1185">Reference proteome</keyword>
<feature type="domain" description="UDENN" evidence="3">
    <location>
        <begin position="10"/>
        <end position="437"/>
    </location>
</feature>
<dbReference type="PROSITE" id="PS50211">
    <property type="entry name" value="DENN"/>
    <property type="match status" value="1"/>
</dbReference>
<evidence type="ECO:0000259" key="3">
    <source>
        <dbReference type="PROSITE" id="PS50211"/>
    </source>
</evidence>
<comment type="similarity">
    <text evidence="1">Belongs to the AVL9 family.</text>
</comment>
<dbReference type="InterPro" id="IPR051731">
    <property type="entry name" value="DENND11/AVL9_GEFs"/>
</dbReference>
<dbReference type="InterPro" id="IPR018307">
    <property type="entry name" value="ABL9/DENND6_dom"/>
</dbReference>
<organism evidence="4 5">
    <name type="scientific">Chytriomyces confervae</name>
    <dbReference type="NCBI Taxonomy" id="246404"/>
    <lineage>
        <taxon>Eukaryota</taxon>
        <taxon>Fungi</taxon>
        <taxon>Fungi incertae sedis</taxon>
        <taxon>Chytridiomycota</taxon>
        <taxon>Chytridiomycota incertae sedis</taxon>
        <taxon>Chytridiomycetes</taxon>
        <taxon>Chytridiales</taxon>
        <taxon>Chytriomycetaceae</taxon>
        <taxon>Chytriomyces</taxon>
    </lineage>
</organism>
<evidence type="ECO:0000256" key="1">
    <source>
        <dbReference type="ARBA" id="ARBA00038178"/>
    </source>
</evidence>
<dbReference type="Proteomes" id="UP000320333">
    <property type="component" value="Unassembled WGS sequence"/>
</dbReference>
<dbReference type="GO" id="GO:0005737">
    <property type="term" value="C:cytoplasm"/>
    <property type="evidence" value="ECO:0007669"/>
    <property type="project" value="TreeGrafter"/>
</dbReference>
<dbReference type="EMBL" id="QEAP01000013">
    <property type="protein sequence ID" value="TPX77844.1"/>
    <property type="molecule type" value="Genomic_DNA"/>
</dbReference>
<dbReference type="InterPro" id="IPR037516">
    <property type="entry name" value="Tripartite_DENN"/>
</dbReference>